<evidence type="ECO:0000313" key="4">
    <source>
        <dbReference type="Proteomes" id="UP000070501"/>
    </source>
</evidence>
<dbReference type="GO" id="GO:0008270">
    <property type="term" value="F:zinc ion binding"/>
    <property type="evidence" value="ECO:0007669"/>
    <property type="project" value="UniProtKB-KW"/>
</dbReference>
<dbReference type="Pfam" id="PF00096">
    <property type="entry name" value="zf-C2H2"/>
    <property type="match status" value="1"/>
</dbReference>
<keyword evidence="1" id="KW-0479">Metal-binding</keyword>
<evidence type="ECO:0000259" key="2">
    <source>
        <dbReference type="PROSITE" id="PS50157"/>
    </source>
</evidence>
<feature type="domain" description="C2H2-type" evidence="2">
    <location>
        <begin position="71"/>
        <end position="99"/>
    </location>
</feature>
<dbReference type="SUPFAM" id="SSF57667">
    <property type="entry name" value="beta-beta-alpha zinc fingers"/>
    <property type="match status" value="1"/>
</dbReference>
<name>A0A136IY78_9PEZI</name>
<keyword evidence="4" id="KW-1185">Reference proteome</keyword>
<sequence>MPTIEKHADSDGSFHCPETSCTKTYRTWGEMNKCARRHFKEYECGQCPLRSGSRRDIERHVRTHAPTSETFFCGTCQAPFMRKDNMQRHEAIFHTLASSEDG</sequence>
<dbReference type="InterPro" id="IPR036236">
    <property type="entry name" value="Znf_C2H2_sf"/>
</dbReference>
<dbReference type="SMART" id="SM00355">
    <property type="entry name" value="ZnF_C2H2"/>
    <property type="match status" value="3"/>
</dbReference>
<keyword evidence="1" id="KW-0862">Zinc</keyword>
<dbReference type="OrthoDB" id="654211at2759"/>
<evidence type="ECO:0000256" key="1">
    <source>
        <dbReference type="PROSITE-ProRule" id="PRU00042"/>
    </source>
</evidence>
<dbReference type="PROSITE" id="PS50157">
    <property type="entry name" value="ZINC_FINGER_C2H2_2"/>
    <property type="match status" value="1"/>
</dbReference>
<accession>A0A136IY78</accession>
<dbReference type="PROSITE" id="PS00028">
    <property type="entry name" value="ZINC_FINGER_C2H2_1"/>
    <property type="match status" value="1"/>
</dbReference>
<protein>
    <recommendedName>
        <fullName evidence="2">C2H2-type domain-containing protein</fullName>
    </recommendedName>
</protein>
<dbReference type="Proteomes" id="UP000070501">
    <property type="component" value="Unassembled WGS sequence"/>
</dbReference>
<dbReference type="EMBL" id="KQ964254">
    <property type="protein sequence ID" value="KXJ89925.1"/>
    <property type="molecule type" value="Genomic_DNA"/>
</dbReference>
<dbReference type="InParanoid" id="A0A136IY78"/>
<evidence type="ECO:0000313" key="3">
    <source>
        <dbReference type="EMBL" id="KXJ89925.1"/>
    </source>
</evidence>
<organism evidence="3 4">
    <name type="scientific">Microdochium bolleyi</name>
    <dbReference type="NCBI Taxonomy" id="196109"/>
    <lineage>
        <taxon>Eukaryota</taxon>
        <taxon>Fungi</taxon>
        <taxon>Dikarya</taxon>
        <taxon>Ascomycota</taxon>
        <taxon>Pezizomycotina</taxon>
        <taxon>Sordariomycetes</taxon>
        <taxon>Xylariomycetidae</taxon>
        <taxon>Xylariales</taxon>
        <taxon>Microdochiaceae</taxon>
        <taxon>Microdochium</taxon>
    </lineage>
</organism>
<dbReference type="Gene3D" id="3.30.160.60">
    <property type="entry name" value="Classic Zinc Finger"/>
    <property type="match status" value="1"/>
</dbReference>
<gene>
    <name evidence="3" type="ORF">Micbo1qcDRAFT_11416</name>
</gene>
<reference evidence="4" key="1">
    <citation type="submission" date="2016-02" db="EMBL/GenBank/DDBJ databases">
        <title>Draft genome sequence of Microdochium bolleyi, a fungal endophyte of beachgrass.</title>
        <authorList>
            <consortium name="DOE Joint Genome Institute"/>
            <person name="David A.S."/>
            <person name="May G."/>
            <person name="Haridas S."/>
            <person name="Lim J."/>
            <person name="Wang M."/>
            <person name="Labutti K."/>
            <person name="Lipzen A."/>
            <person name="Barry K."/>
            <person name="Grigoriev I.V."/>
        </authorList>
    </citation>
    <scope>NUCLEOTIDE SEQUENCE [LARGE SCALE GENOMIC DNA]</scope>
    <source>
        <strain evidence="4">J235TASD1</strain>
    </source>
</reference>
<dbReference type="InterPro" id="IPR013087">
    <property type="entry name" value="Znf_C2H2_type"/>
</dbReference>
<dbReference type="AlphaFoldDB" id="A0A136IY78"/>
<keyword evidence="1" id="KW-0863">Zinc-finger</keyword>
<proteinExistence type="predicted"/>